<protein>
    <submittedName>
        <fullName evidence="3">Uncharacterized protein</fullName>
    </submittedName>
</protein>
<dbReference type="EMBL" id="JAUOZS010000001">
    <property type="protein sequence ID" value="MDT8901322.1"/>
    <property type="molecule type" value="Genomic_DNA"/>
</dbReference>
<keyword evidence="2" id="KW-1133">Transmembrane helix</keyword>
<evidence type="ECO:0000256" key="2">
    <source>
        <dbReference type="SAM" id="Phobius"/>
    </source>
</evidence>
<keyword evidence="4" id="KW-1185">Reference proteome</keyword>
<evidence type="ECO:0000256" key="1">
    <source>
        <dbReference type="SAM" id="MobiDB-lite"/>
    </source>
</evidence>
<feature type="region of interest" description="Disordered" evidence="1">
    <location>
        <begin position="113"/>
        <end position="132"/>
    </location>
</feature>
<dbReference type="InterPro" id="IPR046118">
    <property type="entry name" value="DUF6115"/>
</dbReference>
<feature type="region of interest" description="Disordered" evidence="1">
    <location>
        <begin position="82"/>
        <end position="108"/>
    </location>
</feature>
<organism evidence="3 4">
    <name type="scientific">Anaeroselena agilis</name>
    <dbReference type="NCBI Taxonomy" id="3063788"/>
    <lineage>
        <taxon>Bacteria</taxon>
        <taxon>Bacillati</taxon>
        <taxon>Bacillota</taxon>
        <taxon>Negativicutes</taxon>
        <taxon>Acetonemataceae</taxon>
        <taxon>Anaeroselena</taxon>
    </lineage>
</organism>
<accession>A0ABU3NYI0</accession>
<dbReference type="RefSeq" id="WP_413779836.1">
    <property type="nucleotide sequence ID" value="NZ_JAUOZS010000001.1"/>
</dbReference>
<reference evidence="3 4" key="1">
    <citation type="submission" date="2023-07" db="EMBL/GenBank/DDBJ databases">
        <title>The novel representative of Negativicutes class, Anaeroselena agilis gen. nov. sp. nov.</title>
        <authorList>
            <person name="Prokofeva M.I."/>
            <person name="Elcheninov A.G."/>
            <person name="Klyukina A."/>
            <person name="Kublanov I.V."/>
            <person name="Frolov E.N."/>
            <person name="Podosokorskaya O.A."/>
        </authorList>
    </citation>
    <scope>NUCLEOTIDE SEQUENCE [LARGE SCALE GENOMIC DNA]</scope>
    <source>
        <strain evidence="3 4">4137-cl</strain>
    </source>
</reference>
<name>A0ABU3NYI0_9FIRM</name>
<dbReference type="Proteomes" id="UP001254848">
    <property type="component" value="Unassembled WGS sequence"/>
</dbReference>
<keyword evidence="2" id="KW-0472">Membrane</keyword>
<comment type="caution">
    <text evidence="3">The sequence shown here is derived from an EMBL/GenBank/DDBJ whole genome shotgun (WGS) entry which is preliminary data.</text>
</comment>
<feature type="transmembrane region" description="Helical" evidence="2">
    <location>
        <begin position="6"/>
        <end position="21"/>
    </location>
</feature>
<feature type="compositionally biased region" description="Low complexity" evidence="1">
    <location>
        <begin position="83"/>
        <end position="104"/>
    </location>
</feature>
<keyword evidence="2" id="KW-0812">Transmembrane</keyword>
<dbReference type="Pfam" id="PF19610">
    <property type="entry name" value="DUF6115"/>
    <property type="match status" value="1"/>
</dbReference>
<evidence type="ECO:0000313" key="4">
    <source>
        <dbReference type="Proteomes" id="UP001254848"/>
    </source>
</evidence>
<sequence>MLTGTMVFVVIILFFVFFIVYKRGMIARMFTLNAASSAGEFQQELERTADAAIRRLETQIGHLEYLLDEADARIAELDKRLAASRPADEPASPAASPAQEPAASVDVRLAAEPPPSQAAPIEEQPARETPGADRRKLILSMAEQGYSVTEIAKMTGAGKGEIILLLQLNKK</sequence>
<proteinExistence type="predicted"/>
<gene>
    <name evidence="3" type="ORF">Q4T40_08740</name>
</gene>
<evidence type="ECO:0000313" key="3">
    <source>
        <dbReference type="EMBL" id="MDT8901322.1"/>
    </source>
</evidence>